<dbReference type="AlphaFoldDB" id="A0A2N0ZAQ9"/>
<evidence type="ECO:0000259" key="5">
    <source>
        <dbReference type="Pfam" id="PF13476"/>
    </source>
</evidence>
<organism evidence="6 7">
    <name type="scientific">Cytobacillus horneckiae</name>
    <dbReference type="NCBI Taxonomy" id="549687"/>
    <lineage>
        <taxon>Bacteria</taxon>
        <taxon>Bacillati</taxon>
        <taxon>Bacillota</taxon>
        <taxon>Bacilli</taxon>
        <taxon>Bacillales</taxon>
        <taxon>Bacillaceae</taxon>
        <taxon>Cytobacillus</taxon>
    </lineage>
</organism>
<dbReference type="RefSeq" id="WP_066197623.1">
    <property type="nucleotide sequence ID" value="NZ_JAFDQP010000005.1"/>
</dbReference>
<feature type="domain" description="Rad50/SbcC-type AAA" evidence="5">
    <location>
        <begin position="5"/>
        <end position="311"/>
    </location>
</feature>
<feature type="coiled-coil region" evidence="4">
    <location>
        <begin position="269"/>
        <end position="483"/>
    </location>
</feature>
<dbReference type="GO" id="GO:0006302">
    <property type="term" value="P:double-strand break repair"/>
    <property type="evidence" value="ECO:0007669"/>
    <property type="project" value="InterPro"/>
</dbReference>
<evidence type="ECO:0000256" key="1">
    <source>
        <dbReference type="ARBA" id="ARBA00006930"/>
    </source>
</evidence>
<comment type="similarity">
    <text evidence="1">Belongs to the SMC family. SbcC subfamily.</text>
</comment>
<feature type="coiled-coil region" evidence="4">
    <location>
        <begin position="769"/>
        <end position="870"/>
    </location>
</feature>
<evidence type="ECO:0000313" key="6">
    <source>
        <dbReference type="EMBL" id="PKG26597.1"/>
    </source>
</evidence>
<dbReference type="InterPro" id="IPR038729">
    <property type="entry name" value="Rad50/SbcC_AAA"/>
</dbReference>
<dbReference type="Gene3D" id="3.40.50.300">
    <property type="entry name" value="P-loop containing nucleotide triphosphate hydrolases"/>
    <property type="match status" value="2"/>
</dbReference>
<dbReference type="PANTHER" id="PTHR32114:SF2">
    <property type="entry name" value="ABC TRANSPORTER ABCH.3"/>
    <property type="match status" value="1"/>
</dbReference>
<dbReference type="PANTHER" id="PTHR32114">
    <property type="entry name" value="ABC TRANSPORTER ABCH.3"/>
    <property type="match status" value="1"/>
</dbReference>
<dbReference type="Pfam" id="PF13558">
    <property type="entry name" value="SbcC_Walker_B"/>
    <property type="match status" value="1"/>
</dbReference>
<proteinExistence type="inferred from homology"/>
<evidence type="ECO:0000313" key="7">
    <source>
        <dbReference type="Proteomes" id="UP000233343"/>
    </source>
</evidence>
<dbReference type="EMBL" id="PISD01000063">
    <property type="protein sequence ID" value="PKG26597.1"/>
    <property type="molecule type" value="Genomic_DNA"/>
</dbReference>
<dbReference type="Pfam" id="PF13476">
    <property type="entry name" value="AAA_23"/>
    <property type="match status" value="1"/>
</dbReference>
<evidence type="ECO:0000256" key="2">
    <source>
        <dbReference type="ARBA" id="ARBA00011322"/>
    </source>
</evidence>
<sequence length="1044" mass="119134">MRPLQLTMQAFGPYAGTETIDFTELGSRTMFVISGKTGAGKTTIFDGISFAIYGRASGEDRNGVDLRSQFAHPDVQTEVSLKFSLRNKTFFIKRSPQQLKKKARGEGMTTIGAKAELYEMTDEGEQRLLASNVRDADEKIKEIMIIDSNQFRQILMIPQGEFRKLLTSDSKEKEVILQRLFHTEVYKKIEDRLKDESSILKKAVEAQSEQMHHAFRQIHAIYLDDLKTALEAEDLNTVHVLPLLIAEIDEMDVVLQSLSASVIEKDAQKEKLQKTMFEAENILKQFQAKEALAKQKDELLQLEDSNKQKEQALSLAHKASVLDQQEQLCHRLKKDLDHAEVDLNESRQALEIVSERVKTKEELLQNERNRSEERKAAEDEVNKLRNMKEDILSFAQLDVEVSQSKEAMLHLEKRIDETKSEIVKQEQIIKQLKIEKIELEKGQERSIEIERNLLLLEAEKGKLQKYIALKESEKRILKSLQDKKHNLSHISARLVDAKSLVVHLEERWLHGQASILAEQLNDGLACPVCGSEHHPLPAQSNDELPNETDIKEAKRQAHEIEGEKAKLEADYYEVNSKSSSIQEALLEITAEIKSRRPDFSNESAAAYLTTAEEELVRLAKLQADLAKGKAQLNECLHKLEKVESEKNNLDLQLKKNEEKYGEAKLVFTEKNAYLQRILIVIPEELRSVQAYQDRLAAAVKRYNDLQTGLEMAEKEFQVTKTKQTSEEARYATLFKNHAHLKESLNTERGLFVQRMKDQGFKVYNEYATAKKSINEIDEMEASIRSYREEVRSVNDRYNELQLLLKGVNMPNMEVLHSENNQVMKELEFIKNQHTDLFIKKRDNETTAAKIKQINEEIAELENKYKLIGHLADISRGQNTYRITFERFVLAAFLDDILQQANMRLSKMTSGRYELLRKTDRSKGNVQSGLELLVFDQYTGQERHVKTLSGGESFKASLSLALGLADVVQSYAGGVSLETMFIDEGFGTLDPESLEQAVESLIEIQSSGRLVGIISHVPELKERIDAHLEVTATKGGSQTEFIFLS</sequence>
<dbReference type="InterPro" id="IPR027417">
    <property type="entry name" value="P-loop_NTPase"/>
</dbReference>
<name>A0A2N0ZAQ9_9BACI</name>
<feature type="coiled-coil region" evidence="4">
    <location>
        <begin position="618"/>
        <end position="659"/>
    </location>
</feature>
<evidence type="ECO:0000256" key="3">
    <source>
        <dbReference type="ARBA" id="ARBA00013368"/>
    </source>
</evidence>
<reference evidence="6 7" key="1">
    <citation type="journal article" date="2010" name="Int. J. Syst. Evol. Microbiol.">
        <title>Bacillus horneckiae sp. nov., isolated from a spacecraft-assembly clean room.</title>
        <authorList>
            <person name="Vaishampayan P."/>
            <person name="Probst A."/>
            <person name="Krishnamurthi S."/>
            <person name="Ghosh S."/>
            <person name="Osman S."/>
            <person name="McDowall A."/>
            <person name="Ruckmani A."/>
            <person name="Mayilraj S."/>
            <person name="Venkateswaran K."/>
        </authorList>
    </citation>
    <scope>NUCLEOTIDE SEQUENCE [LARGE SCALE GENOMIC DNA]</scope>
    <source>
        <strain evidence="7">1PO1SC</strain>
    </source>
</reference>
<protein>
    <recommendedName>
        <fullName evidence="3">Nuclease SbcCD subunit C</fullName>
    </recommendedName>
</protein>
<dbReference type="Proteomes" id="UP000233343">
    <property type="component" value="Unassembled WGS sequence"/>
</dbReference>
<dbReference type="GO" id="GO:0016887">
    <property type="term" value="F:ATP hydrolysis activity"/>
    <property type="evidence" value="ECO:0007669"/>
    <property type="project" value="InterPro"/>
</dbReference>
<gene>
    <name evidence="6" type="ORF">CWS20_23110</name>
</gene>
<evidence type="ECO:0000256" key="4">
    <source>
        <dbReference type="SAM" id="Coils"/>
    </source>
</evidence>
<comment type="subunit">
    <text evidence="2">Heterodimer of SbcC and SbcD.</text>
</comment>
<accession>A0A2N0ZAQ9</accession>
<keyword evidence="7" id="KW-1185">Reference proteome</keyword>
<comment type="caution">
    <text evidence="6">The sequence shown here is derived from an EMBL/GenBank/DDBJ whole genome shotgun (WGS) entry which is preliminary data.</text>
</comment>
<dbReference type="SUPFAM" id="SSF52540">
    <property type="entry name" value="P-loop containing nucleoside triphosphate hydrolases"/>
    <property type="match status" value="2"/>
</dbReference>
<keyword evidence="4" id="KW-0175">Coiled coil</keyword>